<dbReference type="InterPro" id="IPR000184">
    <property type="entry name" value="Bac_surfAg_D15"/>
</dbReference>
<evidence type="ECO:0000259" key="10">
    <source>
        <dbReference type="PROSITE" id="PS51779"/>
    </source>
</evidence>
<evidence type="ECO:0000313" key="12">
    <source>
        <dbReference type="Proteomes" id="UP000005801"/>
    </source>
</evidence>
<comment type="subcellular location">
    <subcellularLocation>
        <location evidence="1">Membrane</location>
    </subcellularLocation>
</comment>
<feature type="domain" description="POTRA" evidence="10">
    <location>
        <begin position="247"/>
        <end position="337"/>
    </location>
</feature>
<dbReference type="Gene3D" id="3.10.20.310">
    <property type="entry name" value="membrane protein fhac"/>
    <property type="match status" value="5"/>
</dbReference>
<evidence type="ECO:0000256" key="6">
    <source>
        <dbReference type="ARBA" id="ARBA00023136"/>
    </source>
</evidence>
<dbReference type="GO" id="GO:0009279">
    <property type="term" value="C:cell outer membrane"/>
    <property type="evidence" value="ECO:0007669"/>
    <property type="project" value="UniProtKB-UniRule"/>
</dbReference>
<dbReference type="AlphaFoldDB" id="A6GJC0"/>
<keyword evidence="12" id="KW-1185">Reference proteome</keyword>
<evidence type="ECO:0000256" key="9">
    <source>
        <dbReference type="SAM" id="Phobius"/>
    </source>
</evidence>
<feature type="domain" description="POTRA" evidence="10">
    <location>
        <begin position="165"/>
        <end position="244"/>
    </location>
</feature>
<keyword evidence="4" id="KW-0732">Signal</keyword>
<evidence type="ECO:0000313" key="11">
    <source>
        <dbReference type="EMBL" id="EDM74038.1"/>
    </source>
</evidence>
<dbReference type="InterPro" id="IPR034746">
    <property type="entry name" value="POTRA"/>
</dbReference>
<evidence type="ECO:0000256" key="1">
    <source>
        <dbReference type="ARBA" id="ARBA00004370"/>
    </source>
</evidence>
<dbReference type="eggNOG" id="COG4775">
    <property type="taxonomic scope" value="Bacteria"/>
</dbReference>
<reference evidence="11 12" key="1">
    <citation type="submission" date="2007-06" db="EMBL/GenBank/DDBJ databases">
        <authorList>
            <person name="Shimkets L."/>
            <person name="Ferriera S."/>
            <person name="Johnson J."/>
            <person name="Kravitz S."/>
            <person name="Beeson K."/>
            <person name="Sutton G."/>
            <person name="Rogers Y.-H."/>
            <person name="Friedman R."/>
            <person name="Frazier M."/>
            <person name="Venter J.C."/>
        </authorList>
    </citation>
    <scope>NUCLEOTIDE SEQUENCE [LARGE SCALE GENOMIC DNA]</scope>
    <source>
        <strain evidence="11 12">SIR-1</strain>
    </source>
</reference>
<dbReference type="PANTHER" id="PTHR12815:SF23">
    <property type="entry name" value="OUTER MEMBRANE PROTEIN ASSEMBLY FACTOR BAMA"/>
    <property type="match status" value="1"/>
</dbReference>
<accession>A6GJC0</accession>
<proteinExistence type="predicted"/>
<dbReference type="EMBL" id="ABCS01000153">
    <property type="protein sequence ID" value="EDM74038.1"/>
    <property type="molecule type" value="Genomic_DNA"/>
</dbReference>
<feature type="transmembrane region" description="Helical" evidence="9">
    <location>
        <begin position="21"/>
        <end position="46"/>
    </location>
</feature>
<dbReference type="InterPro" id="IPR023707">
    <property type="entry name" value="OM_assembly_BamA"/>
</dbReference>
<dbReference type="Pfam" id="PF01103">
    <property type="entry name" value="Omp85"/>
    <property type="match status" value="1"/>
</dbReference>
<name>A6GJC0_9BACT</name>
<keyword evidence="6 9" id="KW-0472">Membrane</keyword>
<keyword evidence="9" id="KW-1133">Transmembrane helix</keyword>
<dbReference type="GO" id="GO:0071709">
    <property type="term" value="P:membrane assembly"/>
    <property type="evidence" value="ECO:0007669"/>
    <property type="project" value="InterPro"/>
</dbReference>
<keyword evidence="2" id="KW-1134">Transmembrane beta strand</keyword>
<feature type="domain" description="POTRA" evidence="10">
    <location>
        <begin position="429"/>
        <end position="502"/>
    </location>
</feature>
<keyword evidence="7" id="KW-0998">Cell outer membrane</keyword>
<comment type="caution">
    <text evidence="11">The sequence shown here is derived from an EMBL/GenBank/DDBJ whole genome shotgun (WGS) entry which is preliminary data.</text>
</comment>
<sequence>MKVPVNELVNEPRPVSSSARLLAVMGALARAGVSCLGVVLALVVLLGSSPALAGLPGPGSFQGFAPPKSAELPAPALLELSLQETIDGAVWGQPIAEVRFRGNRRVESEAMRLELDSNVGELVDVETLARDLKALWKLGYFEDVLVEGELTDAGAVLTFVVKERPTIRKIIVEGNSKVKLDDINEALSLTTNAVLDLGAVKANVEMVQAVYTQSGFFLAEVDYAVRPVDDQPGKVDVVFVINEAEEVIVRSITFVGNNALTDDQLRKVILTRIGGYLTVITKKAGGVFNREAFVADYANLRAYYADQGYFDADFEDVELALSPDRRFVHLTVAVTEGPQYRIGAISGREMIRAGEDVLFPPEVIAESIDPAIQVGDVAAAGKLQLIQQDIERRYKDKGYAYVNVVPNYQQDRDKLLFYVDYQIDKGPLVYIERVNIFGNDRTADKVIRREIVLQEGDLYSESGKEATQLRVLRLGYFEDVQVSTSRGSADDRIVVNVEVTEKLTGTFQIGAGFSTIENFVLQAQIQYDNFLGRGTTVTLVAQLSSLRRLFNFSYTTRYFLDSNWWFIFNVFNSQNVFPNFTRASTGFVLSWGYPIPKVRGLTAFVGYNLEYVQVQFGAVGAFGGIFAPGAQTAVPDQALINNLFINGLTSAVTARLVYDTRDNVLFPTKGMYHQLSGKFASRYFGSQNEYNRYTLDTRFYVPVIKTDRPFRAWVVFRTNFQVGYIQSPTRQGVPVTERYFPGGIYGDGSLRGYRLRSLGPRILVQSSPDPSASLVPFVVGGNLLTTLNMELEFMLVPPANIKGVLFGDIGNAFNTESRFCQEPNPEQLPKADPCTSFAFRDLRYSLGFGFRWQSPIGPLRFEWGFPLDRLTGTSLLGSEDPVVFEFNVGTGF</sequence>
<evidence type="ECO:0000256" key="4">
    <source>
        <dbReference type="ARBA" id="ARBA00022729"/>
    </source>
</evidence>
<dbReference type="PIRSF" id="PIRSF006076">
    <property type="entry name" value="OM_assembly_OMP85"/>
    <property type="match status" value="1"/>
</dbReference>
<gene>
    <name evidence="11" type="ORF">PPSIR1_10100</name>
</gene>
<dbReference type="Gene3D" id="2.40.160.50">
    <property type="entry name" value="membrane protein fhac: a member of the omp85/tpsb transporter family"/>
    <property type="match status" value="1"/>
</dbReference>
<dbReference type="Pfam" id="PF07244">
    <property type="entry name" value="POTRA"/>
    <property type="match status" value="5"/>
</dbReference>
<dbReference type="RefSeq" id="WP_006976806.1">
    <property type="nucleotide sequence ID" value="NZ_ABCS01000153.1"/>
</dbReference>
<protein>
    <recommendedName>
        <fullName evidence="8">Outer membrane protein assembly factor BamA</fullName>
    </recommendedName>
</protein>
<evidence type="ECO:0000256" key="8">
    <source>
        <dbReference type="NCBIfam" id="TIGR03303"/>
    </source>
</evidence>
<organism evidence="11 12">
    <name type="scientific">Plesiocystis pacifica SIR-1</name>
    <dbReference type="NCBI Taxonomy" id="391625"/>
    <lineage>
        <taxon>Bacteria</taxon>
        <taxon>Pseudomonadati</taxon>
        <taxon>Myxococcota</taxon>
        <taxon>Polyangia</taxon>
        <taxon>Nannocystales</taxon>
        <taxon>Nannocystaceae</taxon>
        <taxon>Plesiocystis</taxon>
    </lineage>
</organism>
<dbReference type="PANTHER" id="PTHR12815">
    <property type="entry name" value="SORTING AND ASSEMBLY MACHINERY SAMM50 PROTEIN FAMILY MEMBER"/>
    <property type="match status" value="1"/>
</dbReference>
<dbReference type="InterPro" id="IPR039910">
    <property type="entry name" value="D15-like"/>
</dbReference>
<evidence type="ECO:0000256" key="3">
    <source>
        <dbReference type="ARBA" id="ARBA00022692"/>
    </source>
</evidence>
<dbReference type="NCBIfam" id="TIGR03303">
    <property type="entry name" value="OM_YaeT"/>
    <property type="match status" value="1"/>
</dbReference>
<keyword evidence="5" id="KW-0677">Repeat</keyword>
<dbReference type="STRING" id="391625.PPSIR1_10100"/>
<keyword evidence="3 9" id="KW-0812">Transmembrane</keyword>
<evidence type="ECO:0000256" key="5">
    <source>
        <dbReference type="ARBA" id="ARBA00022737"/>
    </source>
</evidence>
<dbReference type="Proteomes" id="UP000005801">
    <property type="component" value="Unassembled WGS sequence"/>
</dbReference>
<dbReference type="InterPro" id="IPR010827">
    <property type="entry name" value="BamA/TamA_POTRA"/>
</dbReference>
<evidence type="ECO:0000256" key="2">
    <source>
        <dbReference type="ARBA" id="ARBA00022452"/>
    </source>
</evidence>
<feature type="domain" description="POTRA" evidence="10">
    <location>
        <begin position="93"/>
        <end position="164"/>
    </location>
</feature>
<evidence type="ECO:0000256" key="7">
    <source>
        <dbReference type="ARBA" id="ARBA00023237"/>
    </source>
</evidence>
<dbReference type="OrthoDB" id="9803054at2"/>
<dbReference type="PROSITE" id="PS51779">
    <property type="entry name" value="POTRA"/>
    <property type="match status" value="4"/>
</dbReference>